<dbReference type="GO" id="GO:0005829">
    <property type="term" value="C:cytosol"/>
    <property type="evidence" value="ECO:0007669"/>
    <property type="project" value="GOC"/>
</dbReference>
<evidence type="ECO:0000313" key="4">
    <source>
        <dbReference type="EMBL" id="KAK4463271.1"/>
    </source>
</evidence>
<gene>
    <name evidence="4" type="ORF">QBC42DRAFT_324688</name>
</gene>
<dbReference type="GO" id="GO:0007030">
    <property type="term" value="P:Golgi organization"/>
    <property type="evidence" value="ECO:0007669"/>
    <property type="project" value="UniProtKB-UniRule"/>
</dbReference>
<dbReference type="GO" id="GO:0048193">
    <property type="term" value="P:Golgi vesicle transport"/>
    <property type="evidence" value="ECO:0007669"/>
    <property type="project" value="TreeGrafter"/>
</dbReference>
<evidence type="ECO:0000256" key="2">
    <source>
        <dbReference type="RuleBase" id="RU368010"/>
    </source>
</evidence>
<reference evidence="4" key="1">
    <citation type="journal article" date="2023" name="Mol. Phylogenet. Evol.">
        <title>Genome-scale phylogeny and comparative genomics of the fungal order Sordariales.</title>
        <authorList>
            <person name="Hensen N."/>
            <person name="Bonometti L."/>
            <person name="Westerberg I."/>
            <person name="Brannstrom I.O."/>
            <person name="Guillou S."/>
            <person name="Cros-Aarteil S."/>
            <person name="Calhoun S."/>
            <person name="Haridas S."/>
            <person name="Kuo A."/>
            <person name="Mondo S."/>
            <person name="Pangilinan J."/>
            <person name="Riley R."/>
            <person name="LaButti K."/>
            <person name="Andreopoulos B."/>
            <person name="Lipzen A."/>
            <person name="Chen C."/>
            <person name="Yan M."/>
            <person name="Daum C."/>
            <person name="Ng V."/>
            <person name="Clum A."/>
            <person name="Steindorff A."/>
            <person name="Ohm R.A."/>
            <person name="Martin F."/>
            <person name="Silar P."/>
            <person name="Natvig D.O."/>
            <person name="Lalanne C."/>
            <person name="Gautier V."/>
            <person name="Ament-Velasquez S.L."/>
            <person name="Kruys A."/>
            <person name="Hutchinson M.I."/>
            <person name="Powell A.J."/>
            <person name="Barry K."/>
            <person name="Miller A.N."/>
            <person name="Grigoriev I.V."/>
            <person name="Debuchy R."/>
            <person name="Gladieux P."/>
            <person name="Hiltunen Thoren M."/>
            <person name="Johannesson H."/>
        </authorList>
    </citation>
    <scope>NUCLEOTIDE SEQUENCE</scope>
    <source>
        <strain evidence="4">PSN324</strain>
    </source>
</reference>
<comment type="caution">
    <text evidence="4">The sequence shown here is derived from an EMBL/GenBank/DDBJ whole genome shotgun (WGS) entry which is preliminary data.</text>
</comment>
<feature type="compositionally biased region" description="Polar residues" evidence="3">
    <location>
        <begin position="25"/>
        <end position="36"/>
    </location>
</feature>
<dbReference type="GO" id="GO:0032456">
    <property type="term" value="P:endocytic recycling"/>
    <property type="evidence" value="ECO:0007669"/>
    <property type="project" value="TreeGrafter"/>
</dbReference>
<dbReference type="PANTHER" id="PTHR15954:SF4">
    <property type="entry name" value="VACUOLAR PROTEIN SORTING-ASSOCIATED PROTEIN 51 HOMOLOG"/>
    <property type="match status" value="1"/>
</dbReference>
<comment type="subcellular location">
    <subcellularLocation>
        <location evidence="2">Golgi apparatus</location>
        <location evidence="2">trans-Golgi network</location>
    </subcellularLocation>
</comment>
<dbReference type="AlphaFoldDB" id="A0AAV9HRF1"/>
<dbReference type="PANTHER" id="PTHR15954">
    <property type="entry name" value="VACUOLAR PROTEIN SORTING-ASSOCIATED PROTEIN 51 HOMOLOG"/>
    <property type="match status" value="1"/>
</dbReference>
<protein>
    <recommendedName>
        <fullName evidence="2">Vacuolar protein sorting-associated protein 51 homolog</fullName>
    </recommendedName>
</protein>
<keyword evidence="2" id="KW-0333">Golgi apparatus</keyword>
<sequence length="313" mass="35095">MSVIIIRSDGILSPATPQHPESVNIAQQTTTMSTIATPRDPSNLRRTASATPSSSARPSLDVPSAATSPNPSVSKRSNRAALREYYNLRNSQQAATQPPTITTSPPPHSSSFSDPSPPETELDLPNFDPQLFITQSLESLSLSDLLRTYTKVLSEIRALDAEKKALVYDNYSKLITATETIRKMRTTMDPLNPMAGTLDLVVERVYKLAEGLRGEMRKELEEQKQSEKKEGQQQSKNRQETKRLAREVMRVPGRVKRLMEEGKEEEAQREWEVPRRLLVLWKEKGVGGDDVERLIEEGDEALRGNKGKEMEEP</sequence>
<dbReference type="GO" id="GO:0042147">
    <property type="term" value="P:retrograde transport, endosome to Golgi"/>
    <property type="evidence" value="ECO:0007669"/>
    <property type="project" value="UniProtKB-UniRule"/>
</dbReference>
<accession>A0AAV9HRF1</accession>
<comment type="function">
    <text evidence="2">Acts as component of the GARP complex that is involved in retrograde transport from early and late endosomes to the trans-Golgi network (TGN).</text>
</comment>
<dbReference type="GO" id="GO:0006869">
    <property type="term" value="P:lipid transport"/>
    <property type="evidence" value="ECO:0007669"/>
    <property type="project" value="UniProtKB-UniRule"/>
</dbReference>
<feature type="compositionally biased region" description="Low complexity" evidence="3">
    <location>
        <begin position="96"/>
        <end position="114"/>
    </location>
</feature>
<comment type="similarity">
    <text evidence="1 2">Belongs to the VPS51 family.</text>
</comment>
<reference evidence="4" key="2">
    <citation type="submission" date="2023-06" db="EMBL/GenBank/DDBJ databases">
        <authorList>
            <consortium name="Lawrence Berkeley National Laboratory"/>
            <person name="Mondo S.J."/>
            <person name="Hensen N."/>
            <person name="Bonometti L."/>
            <person name="Westerberg I."/>
            <person name="Brannstrom I.O."/>
            <person name="Guillou S."/>
            <person name="Cros-Aarteil S."/>
            <person name="Calhoun S."/>
            <person name="Haridas S."/>
            <person name="Kuo A."/>
            <person name="Pangilinan J."/>
            <person name="Riley R."/>
            <person name="Labutti K."/>
            <person name="Andreopoulos B."/>
            <person name="Lipzen A."/>
            <person name="Chen C."/>
            <person name="Yanf M."/>
            <person name="Daum C."/>
            <person name="Ng V."/>
            <person name="Clum A."/>
            <person name="Steindorff A."/>
            <person name="Ohm R."/>
            <person name="Martin F."/>
            <person name="Silar P."/>
            <person name="Natvig D."/>
            <person name="Lalanne C."/>
            <person name="Gautier V."/>
            <person name="Ament-Velasquez S.L."/>
            <person name="Kruys A."/>
            <person name="Hutchinson M.I."/>
            <person name="Powell A.J."/>
            <person name="Barry K."/>
            <person name="Miller A.N."/>
            <person name="Grigoriev I.V."/>
            <person name="Debuchy R."/>
            <person name="Gladieux P."/>
            <person name="Thoren M.H."/>
            <person name="Johannesson H."/>
        </authorList>
    </citation>
    <scope>NUCLEOTIDE SEQUENCE</scope>
    <source>
        <strain evidence="4">PSN324</strain>
    </source>
</reference>
<dbReference type="Proteomes" id="UP001321749">
    <property type="component" value="Unassembled WGS sequence"/>
</dbReference>
<feature type="compositionally biased region" description="Low complexity" evidence="3">
    <location>
        <begin position="45"/>
        <end position="59"/>
    </location>
</feature>
<comment type="subunit">
    <text evidence="2">Component of the Golgi-associated retrograde protein (GARP) complex.</text>
</comment>
<keyword evidence="2" id="KW-0813">Transport</keyword>
<keyword evidence="2" id="KW-0653">Protein transport</keyword>
<feature type="compositionally biased region" description="Polar residues" evidence="3">
    <location>
        <begin position="65"/>
        <end position="75"/>
    </location>
</feature>
<dbReference type="GO" id="GO:0016020">
    <property type="term" value="C:membrane"/>
    <property type="evidence" value="ECO:0007669"/>
    <property type="project" value="TreeGrafter"/>
</dbReference>
<keyword evidence="5" id="KW-1185">Reference proteome</keyword>
<evidence type="ECO:0000256" key="1">
    <source>
        <dbReference type="ARBA" id="ARBA00006080"/>
    </source>
</evidence>
<keyword evidence="2" id="KW-0445">Lipid transport</keyword>
<dbReference type="Pfam" id="PF08700">
    <property type="entry name" value="VPS51_Exo84_N"/>
    <property type="match status" value="1"/>
</dbReference>
<feature type="region of interest" description="Disordered" evidence="3">
    <location>
        <begin position="25"/>
        <end position="78"/>
    </location>
</feature>
<evidence type="ECO:0000313" key="5">
    <source>
        <dbReference type="Proteomes" id="UP001321749"/>
    </source>
</evidence>
<dbReference type="InterPro" id="IPR014812">
    <property type="entry name" value="Vps51"/>
</dbReference>
<name>A0AAV9HRF1_9PEZI</name>
<evidence type="ECO:0000256" key="3">
    <source>
        <dbReference type="SAM" id="MobiDB-lite"/>
    </source>
</evidence>
<dbReference type="GO" id="GO:0015031">
    <property type="term" value="P:protein transport"/>
    <property type="evidence" value="ECO:0007669"/>
    <property type="project" value="UniProtKB-UniRule"/>
</dbReference>
<dbReference type="EMBL" id="MU864961">
    <property type="protein sequence ID" value="KAK4463271.1"/>
    <property type="molecule type" value="Genomic_DNA"/>
</dbReference>
<organism evidence="4 5">
    <name type="scientific">Cladorrhinum samala</name>
    <dbReference type="NCBI Taxonomy" id="585594"/>
    <lineage>
        <taxon>Eukaryota</taxon>
        <taxon>Fungi</taxon>
        <taxon>Dikarya</taxon>
        <taxon>Ascomycota</taxon>
        <taxon>Pezizomycotina</taxon>
        <taxon>Sordariomycetes</taxon>
        <taxon>Sordariomycetidae</taxon>
        <taxon>Sordariales</taxon>
        <taxon>Podosporaceae</taxon>
        <taxon>Cladorrhinum</taxon>
    </lineage>
</organism>
<feature type="region of interest" description="Disordered" evidence="3">
    <location>
        <begin position="217"/>
        <end position="246"/>
    </location>
</feature>
<feature type="region of interest" description="Disordered" evidence="3">
    <location>
        <begin position="90"/>
        <end position="126"/>
    </location>
</feature>
<dbReference type="GO" id="GO:1990745">
    <property type="term" value="C:EARP complex"/>
    <property type="evidence" value="ECO:0007669"/>
    <property type="project" value="TreeGrafter"/>
</dbReference>
<proteinExistence type="inferred from homology"/>
<dbReference type="GO" id="GO:0000938">
    <property type="term" value="C:GARP complex"/>
    <property type="evidence" value="ECO:0007669"/>
    <property type="project" value="UniProtKB-UniRule"/>
</dbReference>